<evidence type="ECO:0000313" key="6">
    <source>
        <dbReference type="Proteomes" id="UP001430584"/>
    </source>
</evidence>
<evidence type="ECO:0000256" key="3">
    <source>
        <dbReference type="SAM" id="MobiDB-lite"/>
    </source>
</evidence>
<comment type="similarity">
    <text evidence="1">Belongs to the class-A beta-lactamase family.</text>
</comment>
<proteinExistence type="inferred from homology"/>
<evidence type="ECO:0000259" key="4">
    <source>
        <dbReference type="Pfam" id="PF00144"/>
    </source>
</evidence>
<dbReference type="SUPFAM" id="SSF56601">
    <property type="entry name" value="beta-lactamase/transpeptidase-like"/>
    <property type="match status" value="1"/>
</dbReference>
<dbReference type="GeneID" id="92007879"/>
<evidence type="ECO:0000256" key="2">
    <source>
        <dbReference type="ARBA" id="ARBA00022801"/>
    </source>
</evidence>
<name>A0ABR3CNX6_9PEZI</name>
<organism evidence="5 6">
    <name type="scientific">Diplodia seriata</name>
    <dbReference type="NCBI Taxonomy" id="420778"/>
    <lineage>
        <taxon>Eukaryota</taxon>
        <taxon>Fungi</taxon>
        <taxon>Dikarya</taxon>
        <taxon>Ascomycota</taxon>
        <taxon>Pezizomycotina</taxon>
        <taxon>Dothideomycetes</taxon>
        <taxon>Dothideomycetes incertae sedis</taxon>
        <taxon>Botryosphaeriales</taxon>
        <taxon>Botryosphaeriaceae</taxon>
        <taxon>Diplodia</taxon>
    </lineage>
</organism>
<gene>
    <name evidence="5" type="ORF">SLS55_003794</name>
</gene>
<comment type="caution">
    <text evidence="5">The sequence shown here is derived from an EMBL/GenBank/DDBJ whole genome shotgun (WGS) entry which is preliminary data.</text>
</comment>
<dbReference type="InterPro" id="IPR001466">
    <property type="entry name" value="Beta-lactam-related"/>
</dbReference>
<feature type="domain" description="Beta-lactamase-related" evidence="4">
    <location>
        <begin position="31"/>
        <end position="427"/>
    </location>
</feature>
<evidence type="ECO:0000313" key="5">
    <source>
        <dbReference type="EMBL" id="KAL0262348.1"/>
    </source>
</evidence>
<dbReference type="RefSeq" id="XP_066635377.1">
    <property type="nucleotide sequence ID" value="XM_066775258.1"/>
</dbReference>
<dbReference type="InterPro" id="IPR012338">
    <property type="entry name" value="Beta-lactam/transpept-like"/>
</dbReference>
<dbReference type="Pfam" id="PF00144">
    <property type="entry name" value="Beta-lactamase"/>
    <property type="match status" value="1"/>
</dbReference>
<dbReference type="InterPro" id="IPR050789">
    <property type="entry name" value="Diverse_Enzym_Activities"/>
</dbReference>
<dbReference type="PANTHER" id="PTHR43283:SF17">
    <property type="entry name" value="(LOVD), PUTATIVE (AFU_ORTHOLOGUE AFUA_5G00920)-RELATED"/>
    <property type="match status" value="1"/>
</dbReference>
<protein>
    <recommendedName>
        <fullName evidence="4">Beta-lactamase-related domain-containing protein</fullName>
    </recommendedName>
</protein>
<keyword evidence="6" id="KW-1185">Reference proteome</keyword>
<dbReference type="EMBL" id="JAJVCZ030000003">
    <property type="protein sequence ID" value="KAL0262348.1"/>
    <property type="molecule type" value="Genomic_DNA"/>
</dbReference>
<dbReference type="Gene3D" id="3.40.710.10">
    <property type="entry name" value="DD-peptidase/beta-lactamase superfamily"/>
    <property type="match status" value="1"/>
</dbReference>
<accession>A0ABR3CNX6</accession>
<feature type="region of interest" description="Disordered" evidence="3">
    <location>
        <begin position="279"/>
        <end position="298"/>
    </location>
</feature>
<dbReference type="Proteomes" id="UP001430584">
    <property type="component" value="Unassembled WGS sequence"/>
</dbReference>
<keyword evidence="2" id="KW-0378">Hydrolase</keyword>
<evidence type="ECO:0000256" key="1">
    <source>
        <dbReference type="ARBA" id="ARBA00009009"/>
    </source>
</evidence>
<reference evidence="5 6" key="1">
    <citation type="submission" date="2024-02" db="EMBL/GenBank/DDBJ databases">
        <title>De novo assembly and annotation of 12 fungi associated with fruit tree decline syndrome in Ontario, Canada.</title>
        <authorList>
            <person name="Sulman M."/>
            <person name="Ellouze W."/>
            <person name="Ilyukhin E."/>
        </authorList>
    </citation>
    <scope>NUCLEOTIDE SEQUENCE [LARGE SCALE GENOMIC DNA]</scope>
    <source>
        <strain evidence="5 6">FDS-637</strain>
    </source>
</reference>
<sequence>MPTFEETIDKATAWDGHTDNRTTHGIVCKAINSDGTTLLAHASGTTHPSSPSSPAITPSNTFHLASCTKLLTSICALQCVERGLIGLDDALDAWLPELCALPIITTASTTTTATAATTSNPETPAESAFTFTFTPRSTPLTLRHLLTHTSGLAYAALHPVINAWRAATGGGAGPGAPDAAGDVVSDCSVPFVHEPGEGWTYGTGLDWAGKLVERLNGAPAAGAGAGGGEEPAATVTLEAYMSENIWAPLALRDSTFLLAARPDVEARLVATAENAFPPSRGLQARAEGPTTWPPRRPRDCLGGDGMYSSAGDYVAVLRDLMREEPRLLKRETADLLFAPQLGMASEGARRDLKAAMEVMGVIWGGKVPEGVRLDYGLGGLLYVDGDPETGMRSGTLTWAGNGNTLWFLNRGEDGGKGVAAFFATQLLPSGGPEISGLVRLFIQEVWKRAE</sequence>
<dbReference type="PANTHER" id="PTHR43283">
    <property type="entry name" value="BETA-LACTAMASE-RELATED"/>
    <property type="match status" value="1"/>
</dbReference>